<evidence type="ECO:0000259" key="9">
    <source>
        <dbReference type="PROSITE" id="PS50157"/>
    </source>
</evidence>
<dbReference type="PANTHER" id="PTHR24394">
    <property type="entry name" value="ZINC FINGER PROTEIN"/>
    <property type="match status" value="1"/>
</dbReference>
<feature type="binding site" evidence="8">
    <location>
        <position position="9"/>
    </location>
    <ligand>
        <name>Zn(2+)</name>
        <dbReference type="ChEBI" id="CHEBI:29105"/>
    </ligand>
</feature>
<dbReference type="AlphaFoldDB" id="A0A6P4EY36"/>
<dbReference type="GO" id="GO:0005634">
    <property type="term" value="C:nucleus"/>
    <property type="evidence" value="ECO:0007669"/>
    <property type="project" value="UniProtKB-SubCell"/>
</dbReference>
<dbReference type="InterPro" id="IPR013087">
    <property type="entry name" value="Znf_C2H2_type"/>
</dbReference>
<dbReference type="GO" id="GO:0008270">
    <property type="term" value="F:zinc ion binding"/>
    <property type="evidence" value="ECO:0007669"/>
    <property type="project" value="UniProtKB-UniRule"/>
</dbReference>
<comment type="subcellular location">
    <subcellularLocation>
        <location evidence="1">Nucleus</location>
    </subcellularLocation>
</comment>
<feature type="domain" description="C2H2-type" evidence="9">
    <location>
        <begin position="220"/>
        <end position="248"/>
    </location>
</feature>
<feature type="binding site" evidence="8">
    <location>
        <position position="53"/>
    </location>
    <ligand>
        <name>Zn(2+)</name>
        <dbReference type="ChEBI" id="CHEBI:29105"/>
    </ligand>
</feature>
<evidence type="ECO:0000256" key="1">
    <source>
        <dbReference type="ARBA" id="ARBA00004123"/>
    </source>
</evidence>
<evidence type="ECO:0000256" key="4">
    <source>
        <dbReference type="ARBA" id="ARBA00022771"/>
    </source>
</evidence>
<evidence type="ECO:0000256" key="7">
    <source>
        <dbReference type="PROSITE-ProRule" id="PRU00042"/>
    </source>
</evidence>
<evidence type="ECO:0000313" key="11">
    <source>
        <dbReference type="EnsemblMetazoa" id="XP_016980038.1"/>
    </source>
</evidence>
<dbReference type="GO" id="GO:0000981">
    <property type="term" value="F:DNA-binding transcription factor activity, RNA polymerase II-specific"/>
    <property type="evidence" value="ECO:0007669"/>
    <property type="project" value="TreeGrafter"/>
</dbReference>
<evidence type="ECO:0000256" key="6">
    <source>
        <dbReference type="ARBA" id="ARBA00023242"/>
    </source>
</evidence>
<dbReference type="Proteomes" id="UP001652680">
    <property type="component" value="Unassembled WGS sequence"/>
</dbReference>
<dbReference type="InterPro" id="IPR012934">
    <property type="entry name" value="Znf_AD"/>
</dbReference>
<evidence type="ECO:0000256" key="8">
    <source>
        <dbReference type="PROSITE-ProRule" id="PRU01263"/>
    </source>
</evidence>
<evidence type="ECO:0000313" key="13">
    <source>
        <dbReference type="RefSeq" id="XP_016980038.1"/>
    </source>
</evidence>
<dbReference type="EnsemblMetazoa" id="XM_017124549.2">
    <property type="protein sequence ID" value="XP_016980038.1"/>
    <property type="gene ID" value="LOC108045273"/>
</dbReference>
<dbReference type="SUPFAM" id="SSF57716">
    <property type="entry name" value="Glucocorticoid receptor-like (DNA-binding domain)"/>
    <property type="match status" value="1"/>
</dbReference>
<accession>A0A6P4EY36</accession>
<protein>
    <submittedName>
        <fullName evidence="13">Zinc finger protein 700</fullName>
    </submittedName>
</protein>
<dbReference type="RefSeq" id="XP_016980038.1">
    <property type="nucleotide sequence ID" value="XM_017124549.1"/>
</dbReference>
<evidence type="ECO:0000256" key="3">
    <source>
        <dbReference type="ARBA" id="ARBA00022737"/>
    </source>
</evidence>
<name>A0A6P4EY36_DRORH</name>
<evidence type="ECO:0000313" key="12">
    <source>
        <dbReference type="Proteomes" id="UP001652680"/>
    </source>
</evidence>
<reference evidence="12" key="1">
    <citation type="journal article" date="2021" name="Elife">
        <title>Highly contiguous assemblies of 101 drosophilid genomes.</title>
        <authorList>
            <person name="Kim B.Y."/>
            <person name="Wang J.R."/>
            <person name="Miller D.E."/>
            <person name="Barmina O."/>
            <person name="Delaney E."/>
            <person name="Thompson A."/>
            <person name="Comeault A.A."/>
            <person name="Peede D."/>
            <person name="D'Agostino E.R."/>
            <person name="Pelaez J."/>
            <person name="Aguilar J.M."/>
            <person name="Haji D."/>
            <person name="Matsunaga T."/>
            <person name="Armstrong E.E."/>
            <person name="Zych M."/>
            <person name="Ogawa Y."/>
            <person name="Stamenkovic-Radak M."/>
            <person name="Jelic M."/>
            <person name="Veselinovic M.S."/>
            <person name="Tanaskovic M."/>
            <person name="Eric P."/>
            <person name="Gao J.J."/>
            <person name="Katoh T.K."/>
            <person name="Toda M.J."/>
            <person name="Watabe H."/>
            <person name="Watada M."/>
            <person name="Davis J.S."/>
            <person name="Moyle L.C."/>
            <person name="Manoli G."/>
            <person name="Bertolini E."/>
            <person name="Kostal V."/>
            <person name="Hawley R.S."/>
            <person name="Takahashi A."/>
            <person name="Jones C.D."/>
            <person name="Price D.K."/>
            <person name="Whiteman N."/>
            <person name="Kopp A."/>
            <person name="Matute D.R."/>
            <person name="Petrov D.A."/>
        </authorList>
    </citation>
    <scope>NUCLEOTIDE SEQUENCE [LARGE SCALE GENOMIC DNA]</scope>
</reference>
<dbReference type="PANTHER" id="PTHR24394:SF29">
    <property type="entry name" value="MYONEURIN"/>
    <property type="match status" value="1"/>
</dbReference>
<dbReference type="FunFam" id="3.30.160.60:FF:001788">
    <property type="entry name" value="ras-responsive element-binding protein 1"/>
    <property type="match status" value="1"/>
</dbReference>
<gene>
    <name evidence="13" type="primary">LOC108045273</name>
    <name evidence="11" type="synonym">108045273</name>
</gene>
<sequence>MESSICRVCLENTGNMVNIFEATQKSGISIAQMISQWSGHPVEREDPFPKTICILCLQDAKNAYEMEPTDERGHQLKDSLEEAYEDGRIAHQYVVQPIKEEVPNTPDSEEPKKDLLEDDSFWEKYCCISDSEFDSPQVIEDHSKKKNGHGTNNRNAKMTDNCSLKCNYCSLTFDKKSRLQVHMENHVDNRPHQCYLCLKAFKTSEILKVHMRTHTGERPFQCSHCPKSFTTNSNLKRHLRSVTKCFQE</sequence>
<dbReference type="InterPro" id="IPR036236">
    <property type="entry name" value="Znf_C2H2_sf"/>
</dbReference>
<dbReference type="Gene3D" id="3.40.1800.20">
    <property type="match status" value="1"/>
</dbReference>
<reference evidence="11" key="3">
    <citation type="submission" date="2025-05" db="UniProtKB">
        <authorList>
            <consortium name="EnsemblMetazoa"/>
        </authorList>
    </citation>
    <scope>IDENTIFICATION</scope>
</reference>
<dbReference type="Pfam" id="PF00096">
    <property type="entry name" value="zf-C2H2"/>
    <property type="match status" value="3"/>
</dbReference>
<dbReference type="GeneID" id="108045273"/>
<feature type="domain" description="C2H2-type" evidence="9">
    <location>
        <begin position="164"/>
        <end position="191"/>
    </location>
</feature>
<feature type="domain" description="C2H2-type" evidence="9">
    <location>
        <begin position="192"/>
        <end position="219"/>
    </location>
</feature>
<reference evidence="13" key="2">
    <citation type="submission" date="2025-04" db="UniProtKB">
        <authorList>
            <consortium name="RefSeq"/>
        </authorList>
    </citation>
    <scope>IDENTIFICATION</scope>
</reference>
<keyword evidence="2 8" id="KW-0479">Metal-binding</keyword>
<dbReference type="PROSITE" id="PS50157">
    <property type="entry name" value="ZINC_FINGER_C2H2_2"/>
    <property type="match status" value="3"/>
</dbReference>
<evidence type="ECO:0000256" key="2">
    <source>
        <dbReference type="ARBA" id="ARBA00022723"/>
    </source>
</evidence>
<keyword evidence="5 8" id="KW-0862">Zinc</keyword>
<feature type="binding site" evidence="8">
    <location>
        <position position="56"/>
    </location>
    <ligand>
        <name>Zn(2+)</name>
        <dbReference type="ChEBI" id="CHEBI:29105"/>
    </ligand>
</feature>
<feature type="binding site" evidence="8">
    <location>
        <position position="6"/>
    </location>
    <ligand>
        <name>Zn(2+)</name>
        <dbReference type="ChEBI" id="CHEBI:29105"/>
    </ligand>
</feature>
<dbReference type="SUPFAM" id="SSF57667">
    <property type="entry name" value="beta-beta-alpha zinc fingers"/>
    <property type="match status" value="2"/>
</dbReference>
<proteinExistence type="predicted"/>
<dbReference type="SMART" id="SM00355">
    <property type="entry name" value="ZnF_C2H2"/>
    <property type="match status" value="3"/>
</dbReference>
<evidence type="ECO:0000259" key="10">
    <source>
        <dbReference type="PROSITE" id="PS51915"/>
    </source>
</evidence>
<dbReference type="FunFam" id="3.30.160.60:FF:000072">
    <property type="entry name" value="zinc finger protein 143 isoform X1"/>
    <property type="match status" value="1"/>
</dbReference>
<keyword evidence="3" id="KW-0677">Repeat</keyword>
<evidence type="ECO:0000256" key="5">
    <source>
        <dbReference type="ARBA" id="ARBA00022833"/>
    </source>
</evidence>
<feature type="domain" description="ZAD" evidence="10">
    <location>
        <begin position="4"/>
        <end position="80"/>
    </location>
</feature>
<dbReference type="Pfam" id="PF07776">
    <property type="entry name" value="zf-AD"/>
    <property type="match status" value="1"/>
</dbReference>
<dbReference type="Gene3D" id="3.30.160.60">
    <property type="entry name" value="Classic Zinc Finger"/>
    <property type="match status" value="3"/>
</dbReference>
<organism evidence="13">
    <name type="scientific">Drosophila rhopaloa</name>
    <name type="common">Fruit fly</name>
    <dbReference type="NCBI Taxonomy" id="1041015"/>
    <lineage>
        <taxon>Eukaryota</taxon>
        <taxon>Metazoa</taxon>
        <taxon>Ecdysozoa</taxon>
        <taxon>Arthropoda</taxon>
        <taxon>Hexapoda</taxon>
        <taxon>Insecta</taxon>
        <taxon>Pterygota</taxon>
        <taxon>Neoptera</taxon>
        <taxon>Endopterygota</taxon>
        <taxon>Diptera</taxon>
        <taxon>Brachycera</taxon>
        <taxon>Muscomorpha</taxon>
        <taxon>Ephydroidea</taxon>
        <taxon>Drosophilidae</taxon>
        <taxon>Drosophila</taxon>
        <taxon>Sophophora</taxon>
    </lineage>
</organism>
<dbReference type="PROSITE" id="PS51915">
    <property type="entry name" value="ZAD"/>
    <property type="match status" value="1"/>
</dbReference>
<keyword evidence="12" id="KW-1185">Reference proteome</keyword>
<keyword evidence="6" id="KW-0539">Nucleus</keyword>
<keyword evidence="4 7" id="KW-0863">Zinc-finger</keyword>
<dbReference type="PROSITE" id="PS00028">
    <property type="entry name" value="ZINC_FINGER_C2H2_1"/>
    <property type="match status" value="2"/>
</dbReference>
<dbReference type="OrthoDB" id="7867781at2759"/>